<dbReference type="InterPro" id="IPR002571">
    <property type="entry name" value="HrcA"/>
</dbReference>
<keyword evidence="6" id="KW-0175">Coiled coil</keyword>
<comment type="similarity">
    <text evidence="5">Belongs to the HrcA family.</text>
</comment>
<dbReference type="GO" id="GO:0003677">
    <property type="term" value="F:DNA binding"/>
    <property type="evidence" value="ECO:0007669"/>
    <property type="project" value="InterPro"/>
</dbReference>
<dbReference type="PANTHER" id="PTHR34824:SF1">
    <property type="entry name" value="HEAT-INDUCIBLE TRANSCRIPTION REPRESSOR HRCA"/>
    <property type="match status" value="1"/>
</dbReference>
<keyword evidence="1 5" id="KW-0678">Repressor</keyword>
<keyword evidence="9" id="KW-1185">Reference proteome</keyword>
<reference evidence="8" key="1">
    <citation type="submission" date="2022-07" db="EMBL/GenBank/DDBJ databases">
        <title>Parvularcula maris sp. nov., an algicidal bacterium isolated from seawater.</title>
        <authorList>
            <person name="Li F."/>
        </authorList>
    </citation>
    <scope>NUCLEOTIDE SEQUENCE</scope>
    <source>
        <strain evidence="8">BGMRC 0090</strain>
    </source>
</reference>
<dbReference type="SUPFAM" id="SSF55781">
    <property type="entry name" value="GAF domain-like"/>
    <property type="match status" value="1"/>
</dbReference>
<dbReference type="PIRSF" id="PIRSF005485">
    <property type="entry name" value="HrcA"/>
    <property type="match status" value="1"/>
</dbReference>
<comment type="caution">
    <text evidence="8">The sequence shown here is derived from an EMBL/GenBank/DDBJ whole genome shotgun (WGS) entry which is preliminary data.</text>
</comment>
<proteinExistence type="inferred from homology"/>
<dbReference type="EMBL" id="JANIBC010000001">
    <property type="protein sequence ID" value="MCQ8183965.1"/>
    <property type="molecule type" value="Genomic_DNA"/>
</dbReference>
<dbReference type="NCBIfam" id="TIGR00331">
    <property type="entry name" value="hrcA"/>
    <property type="match status" value="1"/>
</dbReference>
<feature type="coiled-coil region" evidence="6">
    <location>
        <begin position="245"/>
        <end position="275"/>
    </location>
</feature>
<name>A0A9X2L6I5_9PROT</name>
<protein>
    <recommendedName>
        <fullName evidence="5">Heat-inducible transcription repressor HrcA</fullName>
    </recommendedName>
</protein>
<dbReference type="Pfam" id="PF01628">
    <property type="entry name" value="HrcA"/>
    <property type="match status" value="1"/>
</dbReference>
<evidence type="ECO:0000256" key="4">
    <source>
        <dbReference type="ARBA" id="ARBA00023163"/>
    </source>
</evidence>
<dbReference type="AlphaFoldDB" id="A0A9X2L6I5"/>
<feature type="domain" description="Heat-inducible transcription repressor HrcA C-terminal" evidence="7">
    <location>
        <begin position="108"/>
        <end position="329"/>
    </location>
</feature>
<evidence type="ECO:0000256" key="5">
    <source>
        <dbReference type="HAMAP-Rule" id="MF_00081"/>
    </source>
</evidence>
<dbReference type="Gene3D" id="3.30.450.40">
    <property type="match status" value="1"/>
</dbReference>
<evidence type="ECO:0000256" key="2">
    <source>
        <dbReference type="ARBA" id="ARBA00023015"/>
    </source>
</evidence>
<keyword evidence="4 5" id="KW-0804">Transcription</keyword>
<dbReference type="InterPro" id="IPR021153">
    <property type="entry name" value="HrcA_C"/>
</dbReference>
<evidence type="ECO:0000256" key="3">
    <source>
        <dbReference type="ARBA" id="ARBA00023016"/>
    </source>
</evidence>
<evidence type="ECO:0000313" key="8">
    <source>
        <dbReference type="EMBL" id="MCQ8183965.1"/>
    </source>
</evidence>
<comment type="function">
    <text evidence="5">Negative regulator of class I heat shock genes (grpE-dnaK-dnaJ and groELS operons). Prevents heat-shock induction of these operons.</text>
</comment>
<dbReference type="GO" id="GO:0045892">
    <property type="term" value="P:negative regulation of DNA-templated transcription"/>
    <property type="evidence" value="ECO:0007669"/>
    <property type="project" value="UniProtKB-UniRule"/>
</dbReference>
<gene>
    <name evidence="5 8" type="primary">hrcA</name>
    <name evidence="8" type="ORF">NOG11_01060</name>
</gene>
<dbReference type="InterPro" id="IPR036388">
    <property type="entry name" value="WH-like_DNA-bd_sf"/>
</dbReference>
<evidence type="ECO:0000256" key="6">
    <source>
        <dbReference type="SAM" id="Coils"/>
    </source>
</evidence>
<dbReference type="SUPFAM" id="SSF46785">
    <property type="entry name" value="Winged helix' DNA-binding domain"/>
    <property type="match status" value="1"/>
</dbReference>
<dbReference type="RefSeq" id="WP_256617769.1">
    <property type="nucleotide sequence ID" value="NZ_JANIBC010000001.1"/>
</dbReference>
<evidence type="ECO:0000259" key="7">
    <source>
        <dbReference type="Pfam" id="PF01628"/>
    </source>
</evidence>
<evidence type="ECO:0000313" key="9">
    <source>
        <dbReference type="Proteomes" id="UP001142610"/>
    </source>
</evidence>
<keyword evidence="3 5" id="KW-0346">Stress response</keyword>
<dbReference type="InterPro" id="IPR029016">
    <property type="entry name" value="GAF-like_dom_sf"/>
</dbReference>
<dbReference type="PANTHER" id="PTHR34824">
    <property type="entry name" value="HEAT-INDUCIBLE TRANSCRIPTION REPRESSOR HRCA"/>
    <property type="match status" value="1"/>
</dbReference>
<accession>A0A9X2L6I5</accession>
<organism evidence="8 9">
    <name type="scientific">Parvularcula maris</name>
    <dbReference type="NCBI Taxonomy" id="2965077"/>
    <lineage>
        <taxon>Bacteria</taxon>
        <taxon>Pseudomonadati</taxon>
        <taxon>Pseudomonadota</taxon>
        <taxon>Alphaproteobacteria</taxon>
        <taxon>Parvularculales</taxon>
        <taxon>Parvularculaceae</taxon>
        <taxon>Parvularcula</taxon>
    </lineage>
</organism>
<dbReference type="HAMAP" id="MF_00081">
    <property type="entry name" value="HrcA"/>
    <property type="match status" value="1"/>
</dbReference>
<dbReference type="Proteomes" id="UP001142610">
    <property type="component" value="Unassembled WGS sequence"/>
</dbReference>
<keyword evidence="2 5" id="KW-0805">Transcription regulation</keyword>
<dbReference type="InterPro" id="IPR036390">
    <property type="entry name" value="WH_DNA-bd_sf"/>
</dbReference>
<dbReference type="Gene3D" id="1.10.10.10">
    <property type="entry name" value="Winged helix-like DNA-binding domain superfamily/Winged helix DNA-binding domain"/>
    <property type="match status" value="1"/>
</dbReference>
<sequence length="344" mass="36994">MTKLTDIDARSRALFKNLVETYLETGEPVGSRTLSRADGVDVSPATIRNVMADLTELGLLEAPHTSAGRLPTERGLRLFVDGMLEVGEPTSDERAALMQHSSPTDPDGMLDHAAGMLSGLTSMASLVMASKTDRPLKHLEFVRLDEARALAVLVDAGGDVENRLIELPRGLPGSALIEAANYLNAQLAGRSLSEARQLVDREIAAKATQLDELTAELARRGIAELTTGPSRGARRLIVRGQSRLLEGAQGDLERVQQLFDELERKEGLLDLLEAAREGEGVRIFIGAENRLFSLSGSSVVAAPYRDAGNNIIGVLGVIGPTRLNYGRVIPLVNYTAEVISRGLK</sequence>
<evidence type="ECO:0000256" key="1">
    <source>
        <dbReference type="ARBA" id="ARBA00022491"/>
    </source>
</evidence>